<evidence type="ECO:0000313" key="3">
    <source>
        <dbReference type="Proteomes" id="UP000094527"/>
    </source>
</evidence>
<evidence type="ECO:0000313" key="2">
    <source>
        <dbReference type="EMBL" id="ODM89766.1"/>
    </source>
</evidence>
<dbReference type="PANTHER" id="PTHR45985">
    <property type="match status" value="1"/>
</dbReference>
<keyword evidence="3" id="KW-1185">Reference proteome</keyword>
<feature type="compositionally biased region" description="Low complexity" evidence="1">
    <location>
        <begin position="188"/>
        <end position="232"/>
    </location>
</feature>
<dbReference type="EMBL" id="LJIJ01002388">
    <property type="protein sequence ID" value="ODM89766.1"/>
    <property type="molecule type" value="Genomic_DNA"/>
</dbReference>
<evidence type="ECO:0008006" key="4">
    <source>
        <dbReference type="Google" id="ProtNLM"/>
    </source>
</evidence>
<dbReference type="STRING" id="48709.A0A1D2M9V6"/>
<comment type="caution">
    <text evidence="2">The sequence shown here is derived from an EMBL/GenBank/DDBJ whole genome shotgun (WGS) entry which is preliminary data.</text>
</comment>
<dbReference type="InterPro" id="IPR011330">
    <property type="entry name" value="Glyco_hydro/deAcase_b/a-brl"/>
</dbReference>
<dbReference type="InterPro" id="IPR052740">
    <property type="entry name" value="CE4"/>
</dbReference>
<protein>
    <recommendedName>
        <fullName evidence="4">NodB homology domain-containing protein</fullName>
    </recommendedName>
</protein>
<organism evidence="2 3">
    <name type="scientific">Orchesella cincta</name>
    <name type="common">Springtail</name>
    <name type="synonym">Podura cincta</name>
    <dbReference type="NCBI Taxonomy" id="48709"/>
    <lineage>
        <taxon>Eukaryota</taxon>
        <taxon>Metazoa</taxon>
        <taxon>Ecdysozoa</taxon>
        <taxon>Arthropoda</taxon>
        <taxon>Hexapoda</taxon>
        <taxon>Collembola</taxon>
        <taxon>Entomobryomorpha</taxon>
        <taxon>Entomobryoidea</taxon>
        <taxon>Orchesellidae</taxon>
        <taxon>Orchesellinae</taxon>
        <taxon>Orchesella</taxon>
    </lineage>
</organism>
<dbReference type="Gene3D" id="3.20.20.370">
    <property type="entry name" value="Glycoside hydrolase/deacetylase"/>
    <property type="match status" value="1"/>
</dbReference>
<dbReference type="AlphaFoldDB" id="A0A1D2M9V6"/>
<feature type="compositionally biased region" description="Polar residues" evidence="1">
    <location>
        <begin position="170"/>
        <end position="186"/>
    </location>
</feature>
<evidence type="ECO:0000256" key="1">
    <source>
        <dbReference type="SAM" id="MobiDB-lite"/>
    </source>
</evidence>
<name>A0A1D2M9V6_ORCCI</name>
<dbReference type="PANTHER" id="PTHR45985:SF12">
    <property type="entry name" value="CHITIN DEACETYLASE-LIKE 5, ISOFORM B"/>
    <property type="match status" value="1"/>
</dbReference>
<dbReference type="OrthoDB" id="504708at2759"/>
<accession>A0A1D2M9V6</accession>
<dbReference type="GO" id="GO:0016787">
    <property type="term" value="F:hydrolase activity"/>
    <property type="evidence" value="ECO:0007669"/>
    <property type="project" value="UniProtKB-ARBA"/>
</dbReference>
<gene>
    <name evidence="2" type="ORF">Ocin01_16916</name>
</gene>
<dbReference type="Proteomes" id="UP000094527">
    <property type="component" value="Unassembled WGS sequence"/>
</dbReference>
<sequence length="561" mass="62744">MGVSEIKILYLIQALKMIYQTLVFGLQRESSRGVHPAMSRGLWVLSSPNRLHCVFGGAPEFCIGRVMYSLELQTCDCPRNVYGFNNTNVVDSNLKVCQVSGRGSRSSATQRPGSAYAYTRTPIKIETIGQLRNAEEVGGKKLTRVEDEYTQRSGRSYEGSLPNYKEEIYQNQGSTSSQQQPYTRASVTRRPVPATQPAPTRAPSTRTRTRGGSSSSSGFSSSSSGSTRSRPTLKLNPRQLETCTWTLHQDSRTAGRTCTCSLTATAVGRTSTGPVPSANSSNRVADVDSVNDLNKNLYRDLFEKGRKNPNGCPISATFYVFHEWTDYSQVQNLAADGHEIASHSFGEQYSQKKWDREINGQREILAAYGGVKLSEVRGMRAPFLAIGGNNMFKMLHDSRMPVYENRPPSWPYTLDYRIFHDCMVPLAPPNRTPESGRFPWADVVRWETHASTPQPPRETTKCWLRTLSPHHKEGFEAFLDTLVQMDDVLLVTNWQALQWLRNPMTNHRVLNFAPSSCHRPPTAVQPPKSVQLVVQVRCEVHEDLSVMSTAIPLTGKLECLI</sequence>
<proteinExistence type="predicted"/>
<feature type="region of interest" description="Disordered" evidence="1">
    <location>
        <begin position="170"/>
        <end position="235"/>
    </location>
</feature>
<dbReference type="GO" id="GO:0005975">
    <property type="term" value="P:carbohydrate metabolic process"/>
    <property type="evidence" value="ECO:0007669"/>
    <property type="project" value="InterPro"/>
</dbReference>
<reference evidence="2 3" key="1">
    <citation type="journal article" date="2016" name="Genome Biol. Evol.">
        <title>Gene Family Evolution Reflects Adaptation to Soil Environmental Stressors in the Genome of the Collembolan Orchesella cincta.</title>
        <authorList>
            <person name="Faddeeva-Vakhrusheva A."/>
            <person name="Derks M.F."/>
            <person name="Anvar S.Y."/>
            <person name="Agamennone V."/>
            <person name="Suring W."/>
            <person name="Smit S."/>
            <person name="van Straalen N.M."/>
            <person name="Roelofs D."/>
        </authorList>
    </citation>
    <scope>NUCLEOTIDE SEQUENCE [LARGE SCALE GENOMIC DNA]</scope>
    <source>
        <tissue evidence="2">Mixed pool</tissue>
    </source>
</reference>
<dbReference type="SUPFAM" id="SSF88713">
    <property type="entry name" value="Glycoside hydrolase/deacetylase"/>
    <property type="match status" value="1"/>
</dbReference>